<evidence type="ECO:0000313" key="2">
    <source>
        <dbReference type="Proteomes" id="UP000231484"/>
    </source>
</evidence>
<comment type="caution">
    <text evidence="1">The sequence shown here is derived from an EMBL/GenBank/DDBJ whole genome shotgun (WGS) entry which is preliminary data.</text>
</comment>
<sequence length="104" mass="11895">MSMKISGLDNLSKKLNKIKKSAEKIHGNHSVPITEFFNNEFMCKYSKFKSFGEFADKSGFDFSDIESINDAELDAFICKKTSFSSWEEMKSAAAKDWALKQLEF</sequence>
<dbReference type="AlphaFoldDB" id="A0A2N9XS39"/>
<proteinExistence type="predicted"/>
<organism evidence="1 2">
    <name type="scientific">Snodgrassella alvi</name>
    <dbReference type="NCBI Taxonomy" id="1196083"/>
    <lineage>
        <taxon>Bacteria</taxon>
        <taxon>Pseudomonadati</taxon>
        <taxon>Pseudomonadota</taxon>
        <taxon>Betaproteobacteria</taxon>
        <taxon>Neisseriales</taxon>
        <taxon>Neisseriaceae</taxon>
        <taxon>Snodgrassella</taxon>
    </lineage>
</organism>
<name>A0A2N9XS39_9NEIS</name>
<accession>A0A2N9XS39</accession>
<protein>
    <submittedName>
        <fullName evidence="1">Uncharacterized protein</fullName>
    </submittedName>
</protein>
<dbReference type="Proteomes" id="UP000231484">
    <property type="component" value="Unassembled WGS sequence"/>
</dbReference>
<dbReference type="EMBL" id="MEIQ01000028">
    <property type="protein sequence ID" value="PIT51445.1"/>
    <property type="molecule type" value="Genomic_DNA"/>
</dbReference>
<evidence type="ECO:0000313" key="1">
    <source>
        <dbReference type="EMBL" id="PIT51445.1"/>
    </source>
</evidence>
<gene>
    <name evidence="1" type="ORF">BHC48_03925</name>
</gene>
<reference evidence="1 2" key="1">
    <citation type="journal article" date="2017" name="MBio">
        <title>Type VI secretion-mediated competition in the bee gut microbiome.</title>
        <authorList>
            <person name="Steele M.I."/>
            <person name="Kwong W.K."/>
            <person name="Powell J.E."/>
            <person name="Whiteley M."/>
            <person name="Moran N.A."/>
        </authorList>
    </citation>
    <scope>NUCLEOTIDE SEQUENCE [LARGE SCALE GENOMIC DNA]</scope>
    <source>
        <strain evidence="1 2">Occ4-2</strain>
    </source>
</reference>